<sequence length="223" mass="24350">MAIPILAACNATRRAVFHRGSFFVSRARLRSHLYASVIRYNLVPNATFPNQIQLREATDAVMHLIAGGVAPENIIIGGPLSHILHPLPSVEAAPVSSDTHFRGLLLLSAVCRTYIGREGSYAAPGAPTPERDVIPVEFSHQECPSRRHCVSGGFGSCQSSGSSLCEKLSGVSLSTVGERDFLRDGGERLYVRFLVEKDRIHGTPIFDFIAREKRLSELTPIDD</sequence>
<reference evidence="1" key="1">
    <citation type="submission" date="2020-11" db="EMBL/GenBank/DDBJ databases">
        <title>Adaptations for nitrogen fixation in a non-lichenized fungal sporocarp promotes dispersal by wood-feeding termites.</title>
        <authorList>
            <consortium name="DOE Joint Genome Institute"/>
            <person name="Koch R.A."/>
            <person name="Yoon G."/>
            <person name="Arayal U."/>
            <person name="Lail K."/>
            <person name="Amirebrahimi M."/>
            <person name="Labutti K."/>
            <person name="Lipzen A."/>
            <person name="Riley R."/>
            <person name="Barry K."/>
            <person name="Henrissat B."/>
            <person name="Grigoriev I.V."/>
            <person name="Herr J.R."/>
            <person name="Aime M.C."/>
        </authorList>
    </citation>
    <scope>NUCLEOTIDE SEQUENCE</scope>
    <source>
        <strain evidence="1">MCA 3950</strain>
    </source>
</reference>
<dbReference type="AlphaFoldDB" id="A0A9P8AVF0"/>
<gene>
    <name evidence="1" type="ORF">BT62DRAFT_1075175</name>
</gene>
<name>A0A9P8AVF0_9AGAR</name>
<dbReference type="Proteomes" id="UP000812287">
    <property type="component" value="Unassembled WGS sequence"/>
</dbReference>
<dbReference type="OrthoDB" id="2152029at2759"/>
<dbReference type="GeneID" id="66101385"/>
<dbReference type="EMBL" id="MU250531">
    <property type="protein sequence ID" value="KAG7447847.1"/>
    <property type="molecule type" value="Genomic_DNA"/>
</dbReference>
<dbReference type="RefSeq" id="XP_043041347.1">
    <property type="nucleotide sequence ID" value="XM_043179091.1"/>
</dbReference>
<comment type="caution">
    <text evidence="1">The sequence shown here is derived from an EMBL/GenBank/DDBJ whole genome shotgun (WGS) entry which is preliminary data.</text>
</comment>
<protein>
    <submittedName>
        <fullName evidence="1">Uncharacterized protein</fullName>
    </submittedName>
</protein>
<accession>A0A9P8AVF0</accession>
<evidence type="ECO:0000313" key="2">
    <source>
        <dbReference type="Proteomes" id="UP000812287"/>
    </source>
</evidence>
<organism evidence="1 2">
    <name type="scientific">Guyanagaster necrorhizus</name>
    <dbReference type="NCBI Taxonomy" id="856835"/>
    <lineage>
        <taxon>Eukaryota</taxon>
        <taxon>Fungi</taxon>
        <taxon>Dikarya</taxon>
        <taxon>Basidiomycota</taxon>
        <taxon>Agaricomycotina</taxon>
        <taxon>Agaricomycetes</taxon>
        <taxon>Agaricomycetidae</taxon>
        <taxon>Agaricales</taxon>
        <taxon>Marasmiineae</taxon>
        <taxon>Physalacriaceae</taxon>
        <taxon>Guyanagaster</taxon>
    </lineage>
</organism>
<keyword evidence="2" id="KW-1185">Reference proteome</keyword>
<proteinExistence type="predicted"/>
<evidence type="ECO:0000313" key="1">
    <source>
        <dbReference type="EMBL" id="KAG7447847.1"/>
    </source>
</evidence>